<name>A0A4U6VPL7_SETVI</name>
<dbReference type="Gramene" id="TKW30845">
    <property type="protein sequence ID" value="TKW30845"/>
    <property type="gene ID" value="SEVIR_2G064600v2"/>
</dbReference>
<gene>
    <name evidence="1" type="ORF">SEVIR_2G064600v2</name>
</gene>
<evidence type="ECO:0000313" key="1">
    <source>
        <dbReference type="EMBL" id="TKW30845.1"/>
    </source>
</evidence>
<sequence>MFSLSDYRVGQIEETIASTVLRYASQLKVMNLIISSSNPGASAVLARAILDDMVDMAAGMFTAKRFFEELASSKAILALPVPKFSETAAEQGCAVCGQRFHEGDKGLPMLSLHDARR</sequence>
<dbReference type="EMBL" id="CM016553">
    <property type="protein sequence ID" value="TKW30845.1"/>
    <property type="molecule type" value="Genomic_DNA"/>
</dbReference>
<reference evidence="1" key="1">
    <citation type="submission" date="2019-03" db="EMBL/GenBank/DDBJ databases">
        <title>WGS assembly of Setaria viridis.</title>
        <authorList>
            <person name="Huang P."/>
            <person name="Jenkins J."/>
            <person name="Grimwood J."/>
            <person name="Barry K."/>
            <person name="Healey A."/>
            <person name="Mamidi S."/>
            <person name="Sreedasyam A."/>
            <person name="Shu S."/>
            <person name="Feldman M."/>
            <person name="Wu J."/>
            <person name="Yu Y."/>
            <person name="Chen C."/>
            <person name="Johnson J."/>
            <person name="Rokhsar D."/>
            <person name="Baxter I."/>
            <person name="Schmutz J."/>
            <person name="Brutnell T."/>
            <person name="Kellogg E."/>
        </authorList>
    </citation>
    <scope>NUCLEOTIDE SEQUENCE [LARGE SCALE GENOMIC DNA]</scope>
</reference>
<keyword evidence="2" id="KW-1185">Reference proteome</keyword>
<evidence type="ECO:0000313" key="2">
    <source>
        <dbReference type="Proteomes" id="UP000298652"/>
    </source>
</evidence>
<dbReference type="Proteomes" id="UP000298652">
    <property type="component" value="Chromosome 2"/>
</dbReference>
<organism evidence="1 2">
    <name type="scientific">Setaria viridis</name>
    <name type="common">Green bristlegrass</name>
    <name type="synonym">Setaria italica subsp. viridis</name>
    <dbReference type="NCBI Taxonomy" id="4556"/>
    <lineage>
        <taxon>Eukaryota</taxon>
        <taxon>Viridiplantae</taxon>
        <taxon>Streptophyta</taxon>
        <taxon>Embryophyta</taxon>
        <taxon>Tracheophyta</taxon>
        <taxon>Spermatophyta</taxon>
        <taxon>Magnoliopsida</taxon>
        <taxon>Liliopsida</taxon>
        <taxon>Poales</taxon>
        <taxon>Poaceae</taxon>
        <taxon>PACMAD clade</taxon>
        <taxon>Panicoideae</taxon>
        <taxon>Panicodae</taxon>
        <taxon>Paniceae</taxon>
        <taxon>Cenchrinae</taxon>
        <taxon>Setaria</taxon>
    </lineage>
</organism>
<dbReference type="AlphaFoldDB" id="A0A4U6VPL7"/>
<accession>A0A4U6VPL7</accession>
<protein>
    <submittedName>
        <fullName evidence="1">Uncharacterized protein</fullName>
    </submittedName>
</protein>
<proteinExistence type="predicted"/>